<dbReference type="PANTHER" id="PTHR34547">
    <property type="entry name" value="YACP-LIKE NYN DOMAIN PROTEIN"/>
    <property type="match status" value="1"/>
</dbReference>
<dbReference type="RefSeq" id="WP_014559921.1">
    <property type="nucleotide sequence ID" value="NC_017464.1"/>
</dbReference>
<dbReference type="HOGENOM" id="CLU_1774915_0_0_10"/>
<dbReference type="EMBL" id="CP003418">
    <property type="protein sequence ID" value="AFH48766.1"/>
    <property type="molecule type" value="Genomic_DNA"/>
</dbReference>
<sequence>MIHYIIDGNNLIGKITSLNSLPDKQMARHKLSLMLERYFQKKKVKVSLHFDGFENEPIKVSGIKIHYSQNRSADEVIKKEIETINNRNSVYVISSDIEIISFAKVCGCKVLKSEEFYKLTINQNKQEEEKPSNFDTDEFKRLFGIE</sequence>
<dbReference type="Pfam" id="PF05991">
    <property type="entry name" value="NYN_YacP"/>
    <property type="match status" value="1"/>
</dbReference>
<keyword evidence="2" id="KW-1185">Reference proteome</keyword>
<protein>
    <recommendedName>
        <fullName evidence="3">RNA-binding protein</fullName>
    </recommendedName>
</protein>
<dbReference type="STRING" id="945713.IALB_1055"/>
<evidence type="ECO:0000313" key="2">
    <source>
        <dbReference type="Proteomes" id="UP000007394"/>
    </source>
</evidence>
<organism evidence="1 2">
    <name type="scientific">Ignavibacterium album (strain DSM 19864 / JCM 16511 / NBRC 101810 / Mat9-16)</name>
    <dbReference type="NCBI Taxonomy" id="945713"/>
    <lineage>
        <taxon>Bacteria</taxon>
        <taxon>Pseudomonadati</taxon>
        <taxon>Ignavibacteriota</taxon>
        <taxon>Ignavibacteria</taxon>
        <taxon>Ignavibacteriales</taxon>
        <taxon>Ignavibacteriaceae</taxon>
        <taxon>Ignavibacterium</taxon>
    </lineage>
</organism>
<dbReference type="eggNOG" id="COG3688">
    <property type="taxonomic scope" value="Bacteria"/>
</dbReference>
<dbReference type="Proteomes" id="UP000007394">
    <property type="component" value="Chromosome"/>
</dbReference>
<evidence type="ECO:0008006" key="3">
    <source>
        <dbReference type="Google" id="ProtNLM"/>
    </source>
</evidence>
<dbReference type="AlphaFoldDB" id="I0AIF9"/>
<evidence type="ECO:0000313" key="1">
    <source>
        <dbReference type="EMBL" id="AFH48766.1"/>
    </source>
</evidence>
<dbReference type="InterPro" id="IPR010298">
    <property type="entry name" value="YacP-like"/>
</dbReference>
<name>I0AIF9_IGNAJ</name>
<accession>I0AIF9</accession>
<dbReference type="KEGG" id="ial:IALB_1055"/>
<dbReference type="OrthoDB" id="9791091at2"/>
<gene>
    <name evidence="1" type="ordered locus">IALB_1055</name>
</gene>
<dbReference type="PANTHER" id="PTHR34547:SF1">
    <property type="entry name" value="YACP-LIKE NYN DOMAIN PROTEIN"/>
    <property type="match status" value="1"/>
</dbReference>
<reference evidence="1 2" key="1">
    <citation type="journal article" date="2012" name="Front. Microbiol.">
        <title>Complete genome of Ignavibacterium album, a metabolically versatile, flagellated, facultative anaerobe from the phylum Chlorobi.</title>
        <authorList>
            <person name="Liu Z."/>
            <person name="Frigaard N.-U."/>
            <person name="Vogl K."/>
            <person name="Iino T."/>
            <person name="Ohkuma M."/>
            <person name="Overmann J."/>
            <person name="Bryant D.A."/>
        </authorList>
    </citation>
    <scope>NUCLEOTIDE SEQUENCE [LARGE SCALE GENOMIC DNA]</scope>
    <source>
        <strain evidence="2">DSM 19864 / JCM 16511 / NBRC 101810 / Mat9-16</strain>
    </source>
</reference>
<proteinExistence type="predicted"/>